<sequence length="618" mass="67846">MPTDLSKVDSSIGLLTNVPSAILNKLYNKFNLNKEDNKIEIIILYRDTFEKVKLEVETLGGEFIDLNFNFGLVKIPVDKLQELALSDSIQYMELPKNLYETDVYNNQASCIPQAVSNYNISGKGVLVGFIDSGIDYTHPAFMNKEGTTRIEYIYDLSTGGNIYNKETINRAIKSEDPFSIVPSRDSTGHGTHVVGIACAGGNINPMYIGVAPEASIAMVKASRGVSVLSSQIMQGIKFLLDKSKELNIPLVINISLSTNNGAHDGTSLLEQYIRTIANLERISIVIAAGNEGDAGHHSGGLLKKSQKKTFNIASDETAIVINIYKSILPDIVINIISPTGQSSGDINLEVGYFQGNIGRNRYDIYVAGPKPFELNSEIQIIISPIGEYIAEGIWTLEIQVINQYEGEYSIWLPVSEGLNPKTKFLEPLTFNTLGIPATVDNIIAVGSYNAITNNISTFSGRGKLLGGTIRPDIVAPGEAILGPIPNGGYDTKTGTSMAAPQVAGICALLTEWGIVKGNDPYLFGQRLKYYLVRGANRTRTDIKYPNPLWGYGTVCAFSTLSLVENTINFILGSRKKHNYRIHQSNKLIKINSNEKSYEFYIGNLFIRVPEKYSIPNLQ</sequence>
<keyword evidence="3 5" id="KW-0378">Hydrolase</keyword>
<evidence type="ECO:0000256" key="4">
    <source>
        <dbReference type="ARBA" id="ARBA00022825"/>
    </source>
</evidence>
<dbReference type="InterPro" id="IPR041365">
    <property type="entry name" value="CspB_prodomain"/>
</dbReference>
<dbReference type="InterPro" id="IPR015500">
    <property type="entry name" value="Peptidase_S8_subtilisin-rel"/>
</dbReference>
<proteinExistence type="inferred from homology"/>
<feature type="domain" description="Peptidase S8/S53" evidence="7">
    <location>
        <begin position="431"/>
        <end position="535"/>
    </location>
</feature>
<dbReference type="Gene3D" id="3.30.70.2980">
    <property type="match status" value="1"/>
</dbReference>
<feature type="active site" description="Charge relay system" evidence="5">
    <location>
        <position position="189"/>
    </location>
</feature>
<gene>
    <name evidence="9" type="ORF">KYD98_13335</name>
</gene>
<dbReference type="EMBL" id="JAHXPT010000011">
    <property type="protein sequence ID" value="MBW6411075.1"/>
    <property type="molecule type" value="Genomic_DNA"/>
</dbReference>
<evidence type="ECO:0000259" key="8">
    <source>
        <dbReference type="Pfam" id="PF18425"/>
    </source>
</evidence>
<evidence type="ECO:0000313" key="10">
    <source>
        <dbReference type="Proteomes" id="UP001519921"/>
    </source>
</evidence>
<accession>A0ABS7AU21</accession>
<dbReference type="PRINTS" id="PR00723">
    <property type="entry name" value="SUBTILISIN"/>
</dbReference>
<feature type="domain" description="Peptidase S8/S53" evidence="7">
    <location>
        <begin position="122"/>
        <end position="301"/>
    </location>
</feature>
<dbReference type="CDD" id="cd07478">
    <property type="entry name" value="Peptidases_S8_CspA-like"/>
    <property type="match status" value="1"/>
</dbReference>
<dbReference type="Proteomes" id="UP001519921">
    <property type="component" value="Unassembled WGS sequence"/>
</dbReference>
<name>A0ABS7AU21_9CLOT</name>
<dbReference type="InterPro" id="IPR023827">
    <property type="entry name" value="Peptidase_S8_Asp-AS"/>
</dbReference>
<reference evidence="9 10" key="1">
    <citation type="submission" date="2021-07" db="EMBL/GenBank/DDBJ databases">
        <title>Clostridium weizhouense sp. nov., an anaerobic bacterium isolated from activated sludge of Petroleum wastewater.</title>
        <authorList>
            <person name="Li Q."/>
        </authorList>
    </citation>
    <scope>NUCLEOTIDE SEQUENCE [LARGE SCALE GENOMIC DNA]</scope>
    <source>
        <strain evidence="9 10">YB-6</strain>
    </source>
</reference>
<dbReference type="PANTHER" id="PTHR43806:SF11">
    <property type="entry name" value="CEREVISIN-RELATED"/>
    <property type="match status" value="1"/>
</dbReference>
<comment type="similarity">
    <text evidence="1 5 6">Belongs to the peptidase S8 family.</text>
</comment>
<dbReference type="PANTHER" id="PTHR43806">
    <property type="entry name" value="PEPTIDASE S8"/>
    <property type="match status" value="1"/>
</dbReference>
<dbReference type="Pfam" id="PF18425">
    <property type="entry name" value="CspB_prodomain"/>
    <property type="match status" value="1"/>
</dbReference>
<protein>
    <submittedName>
        <fullName evidence="9">S8 family serine peptidase</fullName>
    </submittedName>
</protein>
<feature type="active site" description="Charge relay system" evidence="5">
    <location>
        <position position="131"/>
    </location>
</feature>
<dbReference type="PROSITE" id="PS00138">
    <property type="entry name" value="SUBTILASE_SER"/>
    <property type="match status" value="1"/>
</dbReference>
<dbReference type="InterPro" id="IPR036852">
    <property type="entry name" value="Peptidase_S8/S53_dom_sf"/>
</dbReference>
<comment type="caution">
    <text evidence="9">The sequence shown here is derived from an EMBL/GenBank/DDBJ whole genome shotgun (WGS) entry which is preliminary data.</text>
</comment>
<evidence type="ECO:0000256" key="6">
    <source>
        <dbReference type="RuleBase" id="RU003355"/>
    </source>
</evidence>
<dbReference type="PROSITE" id="PS00136">
    <property type="entry name" value="SUBTILASE_ASP"/>
    <property type="match status" value="1"/>
</dbReference>
<dbReference type="Pfam" id="PF00082">
    <property type="entry name" value="Peptidase_S8"/>
    <property type="match status" value="2"/>
</dbReference>
<dbReference type="PIRSF" id="PIRSF037894">
    <property type="entry name" value="Subtilisin_rel_CspABC"/>
    <property type="match status" value="1"/>
</dbReference>
<feature type="active site" description="Charge relay system" evidence="5">
    <location>
        <position position="496"/>
    </location>
</feature>
<evidence type="ECO:0000259" key="7">
    <source>
        <dbReference type="Pfam" id="PF00082"/>
    </source>
</evidence>
<keyword evidence="2 5" id="KW-0645">Protease</keyword>
<keyword evidence="10" id="KW-1185">Reference proteome</keyword>
<dbReference type="InterPro" id="IPR034045">
    <property type="entry name" value="Pep_S8_CspA-like"/>
</dbReference>
<evidence type="ECO:0000256" key="3">
    <source>
        <dbReference type="ARBA" id="ARBA00022801"/>
    </source>
</evidence>
<dbReference type="InterPro" id="IPR050131">
    <property type="entry name" value="Peptidase_S8_subtilisin-like"/>
</dbReference>
<evidence type="ECO:0000313" key="9">
    <source>
        <dbReference type="EMBL" id="MBW6411075.1"/>
    </source>
</evidence>
<dbReference type="InterPro" id="IPR017310">
    <property type="entry name" value="Pept_S8A_subtilisin_clostridia"/>
</dbReference>
<evidence type="ECO:0000256" key="2">
    <source>
        <dbReference type="ARBA" id="ARBA00022670"/>
    </source>
</evidence>
<dbReference type="InterPro" id="IPR023828">
    <property type="entry name" value="Peptidase_S8_Ser-AS"/>
</dbReference>
<keyword evidence="4 5" id="KW-0720">Serine protease</keyword>
<dbReference type="SUPFAM" id="SSF52743">
    <property type="entry name" value="Subtilisin-like"/>
    <property type="match status" value="1"/>
</dbReference>
<evidence type="ECO:0000256" key="5">
    <source>
        <dbReference type="PROSITE-ProRule" id="PRU01240"/>
    </source>
</evidence>
<dbReference type="PROSITE" id="PS51892">
    <property type="entry name" value="SUBTILASE"/>
    <property type="match status" value="1"/>
</dbReference>
<dbReference type="Gene3D" id="2.60.120.1290">
    <property type="match status" value="1"/>
</dbReference>
<organism evidence="9 10">
    <name type="scientific">Clostridium weizhouense</name>
    <dbReference type="NCBI Taxonomy" id="2859781"/>
    <lineage>
        <taxon>Bacteria</taxon>
        <taxon>Bacillati</taxon>
        <taxon>Bacillota</taxon>
        <taxon>Clostridia</taxon>
        <taxon>Eubacteriales</taxon>
        <taxon>Clostridiaceae</taxon>
        <taxon>Clostridium</taxon>
    </lineage>
</organism>
<dbReference type="InterPro" id="IPR000209">
    <property type="entry name" value="Peptidase_S8/S53_dom"/>
</dbReference>
<evidence type="ECO:0000256" key="1">
    <source>
        <dbReference type="ARBA" id="ARBA00011073"/>
    </source>
</evidence>
<feature type="domain" description="Csp protease B prodomain" evidence="8">
    <location>
        <begin position="7"/>
        <end position="96"/>
    </location>
</feature>
<dbReference type="Gene3D" id="3.40.50.200">
    <property type="entry name" value="Peptidase S8/S53 domain"/>
    <property type="match status" value="1"/>
</dbReference>